<protein>
    <submittedName>
        <fullName evidence="6">Aspartyl/asparaginyl beta-hydroxylase</fullName>
        <ecNumber evidence="6">1.14.11.-</ecNumber>
    </submittedName>
</protein>
<dbReference type="Gene3D" id="2.60.120.330">
    <property type="entry name" value="B-lactam Antibiotic, Isopenicillin N Synthase, Chain"/>
    <property type="match status" value="1"/>
</dbReference>
<keyword evidence="2" id="KW-0223">Dioxygenase</keyword>
<keyword evidence="4" id="KW-0812">Transmembrane</keyword>
<feature type="domain" description="Aspartyl/asparaginy/proline hydroxylase" evidence="5">
    <location>
        <begin position="26"/>
        <end position="179"/>
    </location>
</feature>
<comment type="similarity">
    <text evidence="1">Belongs to the aspartyl/asparaginyl beta-hydroxylase family.</text>
</comment>
<dbReference type="GO" id="GO:0051213">
    <property type="term" value="F:dioxygenase activity"/>
    <property type="evidence" value="ECO:0007669"/>
    <property type="project" value="UniProtKB-KW"/>
</dbReference>
<name>I1X4Z8_9BACT</name>
<keyword evidence="4" id="KW-1133">Transmembrane helix</keyword>
<dbReference type="InterPro" id="IPR027443">
    <property type="entry name" value="IPNS-like_sf"/>
</dbReference>
<reference evidence="6" key="1">
    <citation type="journal article" date="2012" name="ISME J.">
        <title>Roseobacter clade bacteria are abundant in coastal sediments and encode a novel combination of sulfur oxidation genes.</title>
        <authorList>
            <person name="Lenk S."/>
            <person name="Moraru C."/>
            <person name="Hahnke S."/>
            <person name="Arnds J."/>
            <person name="Richter M."/>
            <person name="Kube M."/>
            <person name="Reinhardt R."/>
            <person name="Brinkhoff T."/>
            <person name="Harder J."/>
            <person name="Amann R."/>
            <person name="Mussmann M."/>
        </authorList>
    </citation>
    <scope>NUCLEOTIDE SEQUENCE</scope>
</reference>
<keyword evidence="3 6" id="KW-0560">Oxidoreductase</keyword>
<dbReference type="InterPro" id="IPR007803">
    <property type="entry name" value="Asp/Arg/Pro-Hydrxlase"/>
</dbReference>
<accession>I1X4Z8</accession>
<evidence type="ECO:0000256" key="4">
    <source>
        <dbReference type="SAM" id="Phobius"/>
    </source>
</evidence>
<proteinExistence type="inferred from homology"/>
<dbReference type="SUPFAM" id="SSF51197">
    <property type="entry name" value="Clavaminate synthase-like"/>
    <property type="match status" value="1"/>
</dbReference>
<dbReference type="PANTHER" id="PTHR46332">
    <property type="entry name" value="ASPARTATE BETA-HYDROXYLASE DOMAIN-CONTAINING PROTEIN 2"/>
    <property type="match status" value="1"/>
</dbReference>
<keyword evidence="4" id="KW-0472">Membrane</keyword>
<dbReference type="Pfam" id="PF05118">
    <property type="entry name" value="Asp_Arg_Hydrox"/>
    <property type="match status" value="1"/>
</dbReference>
<feature type="transmembrane region" description="Helical" evidence="4">
    <location>
        <begin position="237"/>
        <end position="254"/>
    </location>
</feature>
<evidence type="ECO:0000256" key="3">
    <source>
        <dbReference type="ARBA" id="ARBA00023002"/>
    </source>
</evidence>
<dbReference type="InterPro" id="IPR051821">
    <property type="entry name" value="Asp/Asn_beta-hydroxylase"/>
</dbReference>
<evidence type="ECO:0000256" key="2">
    <source>
        <dbReference type="ARBA" id="ARBA00022964"/>
    </source>
</evidence>
<dbReference type="AlphaFoldDB" id="I1X4Z8"/>
<sequence length="255" mass="30044">MYMFSSVPNKPYIDSEYFPEIQIFKDNWETIRDEAINAAQAGQVKKSEKLDDLAFNSFFRTGWKRFYIKWYKDYLPSAQELCPKTVELLKQAPSIKAAMFTLLPPGATLVRHRDPFAGSIRYHLGLSTPNSDECFIRVDGEDYSWRDGEDVFFDETFIHHAENNTDVDRLIFFCDVERPMNNPIARWFNQLFGRFFVSAAATKNTDSDQVGILNRAFHYVYQVRLVGKRLKKYNKNLYYTIKYILFAIIIYLIFF</sequence>
<dbReference type="EMBL" id="JQ256785">
    <property type="protein sequence ID" value="AFI78573.1"/>
    <property type="molecule type" value="Genomic_DNA"/>
</dbReference>
<dbReference type="PANTHER" id="PTHR46332:SF5">
    <property type="entry name" value="ASPARTATE BETA-HYDROXYLASE DOMAIN CONTAINING 2"/>
    <property type="match status" value="1"/>
</dbReference>
<dbReference type="EC" id="1.14.11.-" evidence="6"/>
<evidence type="ECO:0000313" key="6">
    <source>
        <dbReference type="EMBL" id="AFI78573.1"/>
    </source>
</evidence>
<gene>
    <name evidence="6" type="ORF">ws633F6_0015</name>
</gene>
<evidence type="ECO:0000256" key="1">
    <source>
        <dbReference type="ARBA" id="ARBA00007730"/>
    </source>
</evidence>
<evidence type="ECO:0000259" key="5">
    <source>
        <dbReference type="Pfam" id="PF05118"/>
    </source>
</evidence>
<organism evidence="6">
    <name type="scientific">uncultured bacterium ws633F6</name>
    <dbReference type="NCBI Taxonomy" id="1131832"/>
    <lineage>
        <taxon>Bacteria</taxon>
        <taxon>environmental samples</taxon>
    </lineage>
</organism>